<proteinExistence type="predicted"/>
<dbReference type="Proteomes" id="UP000244925">
    <property type="component" value="Unassembled WGS sequence"/>
</dbReference>
<keyword evidence="2" id="KW-1185">Reference proteome</keyword>
<dbReference type="InterPro" id="IPR006311">
    <property type="entry name" value="TAT_signal"/>
</dbReference>
<dbReference type="PROSITE" id="PS51318">
    <property type="entry name" value="TAT"/>
    <property type="match status" value="1"/>
</dbReference>
<evidence type="ECO:0000313" key="1">
    <source>
        <dbReference type="EMBL" id="PWB08884.1"/>
    </source>
</evidence>
<organism evidence="1 2">
    <name type="scientific">Paramuribaculum intestinale</name>
    <dbReference type="NCBI Taxonomy" id="2094151"/>
    <lineage>
        <taxon>Bacteria</taxon>
        <taxon>Pseudomonadati</taxon>
        <taxon>Bacteroidota</taxon>
        <taxon>Bacteroidia</taxon>
        <taxon>Bacteroidales</taxon>
        <taxon>Muribaculaceae</taxon>
        <taxon>Paramuribaculum</taxon>
    </lineage>
</organism>
<dbReference type="InterPro" id="IPR023811">
    <property type="entry name" value="CHP04076"/>
</dbReference>
<dbReference type="AlphaFoldDB" id="A0A2V1J295"/>
<name>A0A2V1J295_9BACT</name>
<dbReference type="NCBIfam" id="TIGR04076">
    <property type="entry name" value="TIGR04076 family protein"/>
    <property type="match status" value="1"/>
</dbReference>
<dbReference type="EMBL" id="PUBV01000004">
    <property type="protein sequence ID" value="PWB08884.1"/>
    <property type="molecule type" value="Genomic_DNA"/>
</dbReference>
<protein>
    <submittedName>
        <fullName evidence="1">TIGR04076 family protein</fullName>
    </submittedName>
</protein>
<sequence length="172" mass="18517">MSVYYGECFPACLWWRSGRGGVILSRKCSDFPAGFDYFCSMNRRNFCKALAAVAAMAATAPASAAAMTGNCGRRCRLTVVRRMWVEDLQARYLDDPEAGPCPLLNQGQSWLIDGPVEAGIPPRGMCGRAWAAIAPRLAEAAGCAATADGGPRLLSCGDPTRAVIFRVDYDRV</sequence>
<gene>
    <name evidence="1" type="ORF">C5O25_03120</name>
</gene>
<comment type="caution">
    <text evidence="1">The sequence shown here is derived from an EMBL/GenBank/DDBJ whole genome shotgun (WGS) entry which is preliminary data.</text>
</comment>
<evidence type="ECO:0000313" key="2">
    <source>
        <dbReference type="Proteomes" id="UP000244925"/>
    </source>
</evidence>
<accession>A0A2V1J295</accession>
<reference evidence="2" key="1">
    <citation type="submission" date="2018-02" db="EMBL/GenBank/DDBJ databases">
        <authorList>
            <person name="Clavel T."/>
            <person name="Strowig T."/>
        </authorList>
    </citation>
    <scope>NUCLEOTIDE SEQUENCE [LARGE SCALE GENOMIC DNA]</scope>
    <source>
        <strain evidence="2">DSM 100764</strain>
    </source>
</reference>